<sequence length="97" mass="10777">MATSQVRQARGKLGTMLFSTSRPPLATAIAPSAQPRAPQPPIYYQVKRTFPLEMLYSRTSFAELAKFQVQSLTAYPLKPAMRQASSKQHVAHTVDTQ</sequence>
<evidence type="ECO:0000313" key="1">
    <source>
        <dbReference type="EMBL" id="GFH09263.1"/>
    </source>
</evidence>
<organism evidence="1 2">
    <name type="scientific">Haematococcus lacustris</name>
    <name type="common">Green alga</name>
    <name type="synonym">Haematococcus pluvialis</name>
    <dbReference type="NCBI Taxonomy" id="44745"/>
    <lineage>
        <taxon>Eukaryota</taxon>
        <taxon>Viridiplantae</taxon>
        <taxon>Chlorophyta</taxon>
        <taxon>core chlorophytes</taxon>
        <taxon>Chlorophyceae</taxon>
        <taxon>CS clade</taxon>
        <taxon>Chlamydomonadales</taxon>
        <taxon>Haematococcaceae</taxon>
        <taxon>Haematococcus</taxon>
    </lineage>
</organism>
<comment type="caution">
    <text evidence="1">The sequence shown here is derived from an EMBL/GenBank/DDBJ whole genome shotgun (WGS) entry which is preliminary data.</text>
</comment>
<dbReference type="AlphaFoldDB" id="A0A699YGP6"/>
<keyword evidence="2" id="KW-1185">Reference proteome</keyword>
<reference evidence="1 2" key="1">
    <citation type="submission" date="2020-02" db="EMBL/GenBank/DDBJ databases">
        <title>Draft genome sequence of Haematococcus lacustris strain NIES-144.</title>
        <authorList>
            <person name="Morimoto D."/>
            <person name="Nakagawa S."/>
            <person name="Yoshida T."/>
            <person name="Sawayama S."/>
        </authorList>
    </citation>
    <scope>NUCLEOTIDE SEQUENCE [LARGE SCALE GENOMIC DNA]</scope>
    <source>
        <strain evidence="1 2">NIES-144</strain>
    </source>
</reference>
<dbReference type="EMBL" id="BLLF01000220">
    <property type="protein sequence ID" value="GFH09263.1"/>
    <property type="molecule type" value="Genomic_DNA"/>
</dbReference>
<dbReference type="Proteomes" id="UP000485058">
    <property type="component" value="Unassembled WGS sequence"/>
</dbReference>
<evidence type="ECO:0000313" key="2">
    <source>
        <dbReference type="Proteomes" id="UP000485058"/>
    </source>
</evidence>
<accession>A0A699YGP6</accession>
<protein>
    <submittedName>
        <fullName evidence="1">Uncharacterized protein</fullName>
    </submittedName>
</protein>
<name>A0A699YGP6_HAELA</name>
<proteinExistence type="predicted"/>
<gene>
    <name evidence="1" type="ORF">HaLaN_04371</name>
</gene>